<dbReference type="Gene3D" id="3.30.1150.10">
    <property type="match status" value="1"/>
</dbReference>
<dbReference type="InterPro" id="IPR006260">
    <property type="entry name" value="TonB/TolA_C"/>
</dbReference>
<keyword evidence="3" id="KW-1133">Transmembrane helix</keyword>
<keyword evidence="2" id="KW-0812">Transmembrane</keyword>
<evidence type="ECO:0000256" key="5">
    <source>
        <dbReference type="SAM" id="MobiDB-lite"/>
    </source>
</evidence>
<evidence type="ECO:0000256" key="4">
    <source>
        <dbReference type="ARBA" id="ARBA00023136"/>
    </source>
</evidence>
<dbReference type="InterPro" id="IPR014161">
    <property type="entry name" value="Tol-Pal_TolA"/>
</dbReference>
<dbReference type="GO" id="GO:0016020">
    <property type="term" value="C:membrane"/>
    <property type="evidence" value="ECO:0007669"/>
    <property type="project" value="UniProtKB-SubCell"/>
</dbReference>
<comment type="subcellular location">
    <subcellularLocation>
        <location evidence="1">Membrane</location>
        <topology evidence="1">Single-pass membrane protein</topology>
    </subcellularLocation>
</comment>
<protein>
    <submittedName>
        <fullName evidence="6">Cell envelope integrity protein TolA</fullName>
    </submittedName>
</protein>
<evidence type="ECO:0000256" key="1">
    <source>
        <dbReference type="ARBA" id="ARBA00004167"/>
    </source>
</evidence>
<feature type="region of interest" description="Disordered" evidence="5">
    <location>
        <begin position="61"/>
        <end position="92"/>
    </location>
</feature>
<dbReference type="SUPFAM" id="SSF74653">
    <property type="entry name" value="TolA/TonB C-terminal domain"/>
    <property type="match status" value="1"/>
</dbReference>
<evidence type="ECO:0000313" key="6">
    <source>
        <dbReference type="EMBL" id="MBH9575578.1"/>
    </source>
</evidence>
<feature type="compositionally biased region" description="Polar residues" evidence="5">
    <location>
        <begin position="174"/>
        <end position="188"/>
    </location>
</feature>
<dbReference type="AlphaFoldDB" id="A0A931J0U3"/>
<dbReference type="GO" id="GO:0019534">
    <property type="term" value="F:toxin transmembrane transporter activity"/>
    <property type="evidence" value="ECO:0007669"/>
    <property type="project" value="InterPro"/>
</dbReference>
<dbReference type="Pfam" id="PF13103">
    <property type="entry name" value="TonB_2"/>
    <property type="match status" value="1"/>
</dbReference>
<dbReference type="EMBL" id="JAEDAK010000001">
    <property type="protein sequence ID" value="MBH9575578.1"/>
    <property type="molecule type" value="Genomic_DNA"/>
</dbReference>
<dbReference type="RefSeq" id="WP_198109189.1">
    <property type="nucleotide sequence ID" value="NZ_JAEDAK010000001.1"/>
</dbReference>
<evidence type="ECO:0000256" key="2">
    <source>
        <dbReference type="ARBA" id="ARBA00022692"/>
    </source>
</evidence>
<keyword evidence="7" id="KW-1185">Reference proteome</keyword>
<name>A0A931J0U3_9BURK</name>
<dbReference type="NCBIfam" id="TIGR02794">
    <property type="entry name" value="tolA_full"/>
    <property type="match status" value="1"/>
</dbReference>
<sequence length="275" mass="29944">MATALAQPLRPQSNVGLGRGVGLALLAHAVLLLALKAGLDWRSHDEPALEAELWSAVPEAAAPKAMEPEPPPPAPAPRPAPKPQVQEPEPQRDAQIAIERERKLQQKLQEQRELAERKKQERLAAEKLRQEQAKADKLKEEQEKRAKAQEEARREAQRQENLRRIQGLAGASGGPQSTGTALQSSGPSANYAGRIKARVRPNIVFAETVAGNPLAEVEVRCAPDGLILAARLLKSSGHAGWDQAVLRAVEKTERLPRDTDGRVPASMVLAFRPNE</sequence>
<dbReference type="Proteomes" id="UP000613266">
    <property type="component" value="Unassembled WGS sequence"/>
</dbReference>
<dbReference type="GO" id="GO:0043213">
    <property type="term" value="P:bacteriocin transport"/>
    <property type="evidence" value="ECO:0007669"/>
    <property type="project" value="InterPro"/>
</dbReference>
<comment type="caution">
    <text evidence="6">The sequence shown here is derived from an EMBL/GenBank/DDBJ whole genome shotgun (WGS) entry which is preliminary data.</text>
</comment>
<organism evidence="6 7">
    <name type="scientific">Inhella proteolytica</name>
    <dbReference type="NCBI Taxonomy" id="2795029"/>
    <lineage>
        <taxon>Bacteria</taxon>
        <taxon>Pseudomonadati</taxon>
        <taxon>Pseudomonadota</taxon>
        <taxon>Betaproteobacteria</taxon>
        <taxon>Burkholderiales</taxon>
        <taxon>Sphaerotilaceae</taxon>
        <taxon>Inhella</taxon>
    </lineage>
</organism>
<evidence type="ECO:0000256" key="3">
    <source>
        <dbReference type="ARBA" id="ARBA00022989"/>
    </source>
</evidence>
<keyword evidence="4" id="KW-0472">Membrane</keyword>
<dbReference type="NCBIfam" id="TIGR01352">
    <property type="entry name" value="tonB_Cterm"/>
    <property type="match status" value="1"/>
</dbReference>
<evidence type="ECO:0000313" key="7">
    <source>
        <dbReference type="Proteomes" id="UP000613266"/>
    </source>
</evidence>
<feature type="region of interest" description="Disordered" evidence="5">
    <location>
        <begin position="128"/>
        <end position="189"/>
    </location>
</feature>
<proteinExistence type="predicted"/>
<accession>A0A931J0U3</accession>
<feature type="compositionally biased region" description="Pro residues" evidence="5">
    <location>
        <begin position="68"/>
        <end position="82"/>
    </location>
</feature>
<feature type="compositionally biased region" description="Basic and acidic residues" evidence="5">
    <location>
        <begin position="128"/>
        <end position="163"/>
    </location>
</feature>
<gene>
    <name evidence="6" type="primary">tolA</name>
    <name evidence="6" type="ORF">I7X39_01545</name>
</gene>
<reference evidence="6" key="1">
    <citation type="submission" date="2020-12" db="EMBL/GenBank/DDBJ databases">
        <title>The genome sequence of Inhella sp. 1Y17.</title>
        <authorList>
            <person name="Liu Y."/>
        </authorList>
    </citation>
    <scope>NUCLEOTIDE SEQUENCE</scope>
    <source>
        <strain evidence="6">1Y17</strain>
    </source>
</reference>